<dbReference type="InterPro" id="IPR021517">
    <property type="entry name" value="DUF3180"/>
</dbReference>
<dbReference type="Proteomes" id="UP000281708">
    <property type="component" value="Unassembled WGS sequence"/>
</dbReference>
<keyword evidence="2" id="KW-0812">Transmembrane</keyword>
<dbReference type="Pfam" id="PF11377">
    <property type="entry name" value="DUF3180"/>
    <property type="match status" value="1"/>
</dbReference>
<feature type="transmembrane region" description="Helical" evidence="2">
    <location>
        <begin position="134"/>
        <end position="156"/>
    </location>
</feature>
<keyword evidence="4" id="KW-1185">Reference proteome</keyword>
<feature type="compositionally biased region" description="Basic residues" evidence="1">
    <location>
        <begin position="60"/>
        <end position="69"/>
    </location>
</feature>
<evidence type="ECO:0000256" key="2">
    <source>
        <dbReference type="SAM" id="Phobius"/>
    </source>
</evidence>
<feature type="compositionally biased region" description="Low complexity" evidence="1">
    <location>
        <begin position="17"/>
        <end position="26"/>
    </location>
</feature>
<feature type="region of interest" description="Disordered" evidence="1">
    <location>
        <begin position="1"/>
        <end position="105"/>
    </location>
</feature>
<evidence type="ECO:0000313" key="3">
    <source>
        <dbReference type="EMBL" id="RLV50448.1"/>
    </source>
</evidence>
<protein>
    <submittedName>
        <fullName evidence="3">DUF3180 family protein</fullName>
    </submittedName>
</protein>
<dbReference type="EMBL" id="RDBE01000001">
    <property type="protein sequence ID" value="RLV50448.1"/>
    <property type="molecule type" value="Genomic_DNA"/>
</dbReference>
<feature type="transmembrane region" description="Helical" evidence="2">
    <location>
        <begin position="194"/>
        <end position="214"/>
    </location>
</feature>
<accession>A0A3L8P7U6</accession>
<evidence type="ECO:0000313" key="4">
    <source>
        <dbReference type="Proteomes" id="UP000281708"/>
    </source>
</evidence>
<feature type="transmembrane region" description="Helical" evidence="2">
    <location>
        <begin position="226"/>
        <end position="246"/>
    </location>
</feature>
<comment type="caution">
    <text evidence="3">The sequence shown here is derived from an EMBL/GenBank/DDBJ whole genome shotgun (WGS) entry which is preliminary data.</text>
</comment>
<proteinExistence type="predicted"/>
<gene>
    <name evidence="3" type="ORF">D9V37_00160</name>
</gene>
<keyword evidence="2" id="KW-0472">Membrane</keyword>
<dbReference type="OrthoDB" id="3786771at2"/>
<organism evidence="3 4">
    <name type="scientific">Nocardioides mangrovicus</name>
    <dbReference type="NCBI Taxonomy" id="2478913"/>
    <lineage>
        <taxon>Bacteria</taxon>
        <taxon>Bacillati</taxon>
        <taxon>Actinomycetota</taxon>
        <taxon>Actinomycetes</taxon>
        <taxon>Propionibacteriales</taxon>
        <taxon>Nocardioidaceae</taxon>
        <taxon>Nocardioides</taxon>
    </lineage>
</organism>
<name>A0A3L8P7U6_9ACTN</name>
<evidence type="ECO:0000256" key="1">
    <source>
        <dbReference type="SAM" id="MobiDB-lite"/>
    </source>
</evidence>
<feature type="compositionally biased region" description="Basic residues" evidence="1">
    <location>
        <begin position="27"/>
        <end position="42"/>
    </location>
</feature>
<feature type="transmembrane region" description="Helical" evidence="2">
    <location>
        <begin position="104"/>
        <end position="122"/>
    </location>
</feature>
<reference evidence="3 4" key="1">
    <citation type="submission" date="2018-10" db="EMBL/GenBank/DDBJ databases">
        <title>Marmoricola sp. 4Q3S-7 whole genome shotgun sequence.</title>
        <authorList>
            <person name="Li F."/>
        </authorList>
    </citation>
    <scope>NUCLEOTIDE SEQUENCE [LARGE SCALE GENOMIC DNA]</scope>
    <source>
        <strain evidence="3 4">4Q3S-7</strain>
    </source>
</reference>
<sequence>MRRPARRRRPADPAAPPCARAGLRARALGRRRARRRDPRRRRGGDAARAGRPRRGDPARRPRPGRHQLTSRHDPDPDRREDDGDPESGPGRRPEPSPGNVRPTAPGPLVGLGALAAVVGWSVRPLCVRFDLAEPVISVWSVVVIWLLAVAVGWVALRTWRTLQRSRGRRPDQQGLQGQQLEAYQAVNRLVLGKAAALAGAVVLGGYAGFAIGHLGIEPTQLSGQRLLRSSIAAVGGLVLLVMGLLLERACRVRSDPP</sequence>
<keyword evidence="2" id="KW-1133">Transmembrane helix</keyword>
<feature type="compositionally biased region" description="Basic and acidic residues" evidence="1">
    <location>
        <begin position="70"/>
        <end position="81"/>
    </location>
</feature>
<dbReference type="AlphaFoldDB" id="A0A3L8P7U6"/>